<protein>
    <submittedName>
        <fullName evidence="2">DUF2294 domain-containing protein</fullName>
    </submittedName>
</protein>
<dbReference type="RefSeq" id="WP_301167684.1">
    <property type="nucleotide sequence ID" value="NZ_JAUHTR010000013.1"/>
</dbReference>
<dbReference type="InterPro" id="IPR018745">
    <property type="entry name" value="MpsC"/>
</dbReference>
<accession>A0ABT8I0V8</accession>
<organism evidence="2 3">
    <name type="scientific">Fictibacillus fluitans</name>
    <dbReference type="NCBI Taxonomy" id="3058422"/>
    <lineage>
        <taxon>Bacteria</taxon>
        <taxon>Bacillati</taxon>
        <taxon>Bacillota</taxon>
        <taxon>Bacilli</taxon>
        <taxon>Bacillales</taxon>
        <taxon>Fictibacillaceae</taxon>
        <taxon>Fictibacillus</taxon>
    </lineage>
</organism>
<dbReference type="Proteomes" id="UP001172721">
    <property type="component" value="Unassembled WGS sequence"/>
</dbReference>
<comment type="caution">
    <text evidence="2">The sequence shown here is derived from an EMBL/GenBank/DDBJ whole genome shotgun (WGS) entry which is preliminary data.</text>
</comment>
<evidence type="ECO:0000313" key="2">
    <source>
        <dbReference type="EMBL" id="MDN4526663.1"/>
    </source>
</evidence>
<name>A0ABT8I0V8_9BACL</name>
<gene>
    <name evidence="2" type="ORF">QYB97_19435</name>
</gene>
<keyword evidence="3" id="KW-1185">Reference proteome</keyword>
<sequence length="119" mass="13817">MSRNTEHQFSMLVREIRKEFVGNGPKEITSRFIGTWAVSEMKGNLTNIEKFMLNSKEGEKMVHEARTEFVKKIYNDPGVRKRFEDLIGANIERIFSDIDIESDIAMTVFVFDKPLPSKE</sequence>
<reference evidence="2" key="1">
    <citation type="submission" date="2023-07" db="EMBL/GenBank/DDBJ databases">
        <title>Fictibacillus sp. isolated from freshwater pond.</title>
        <authorList>
            <person name="Kirdat K."/>
            <person name="Bhat A."/>
            <person name="Mourya A."/>
            <person name="Yadav A."/>
        </authorList>
    </citation>
    <scope>NUCLEOTIDE SEQUENCE</scope>
    <source>
        <strain evidence="2">NE201</strain>
    </source>
</reference>
<feature type="domain" description="Na+-translocating membrane potential-generating system MpsC" evidence="1">
    <location>
        <begin position="4"/>
        <end position="113"/>
    </location>
</feature>
<dbReference type="Pfam" id="PF10057">
    <property type="entry name" value="MpsC"/>
    <property type="match status" value="1"/>
</dbReference>
<proteinExistence type="predicted"/>
<dbReference type="EMBL" id="JAUHTR010000013">
    <property type="protein sequence ID" value="MDN4526663.1"/>
    <property type="molecule type" value="Genomic_DNA"/>
</dbReference>
<evidence type="ECO:0000259" key="1">
    <source>
        <dbReference type="Pfam" id="PF10057"/>
    </source>
</evidence>
<evidence type="ECO:0000313" key="3">
    <source>
        <dbReference type="Proteomes" id="UP001172721"/>
    </source>
</evidence>